<gene>
    <name evidence="2" type="ordered locus">MTR_5g094375</name>
</gene>
<evidence type="ECO:0000313" key="4">
    <source>
        <dbReference type="Proteomes" id="UP000002051"/>
    </source>
</evidence>
<keyword evidence="1" id="KW-0472">Membrane</keyword>
<evidence type="ECO:0000256" key="1">
    <source>
        <dbReference type="SAM" id="Phobius"/>
    </source>
</evidence>
<keyword evidence="4" id="KW-1185">Reference proteome</keyword>
<name>A0A072UFC1_MEDTR</name>
<reference evidence="3" key="3">
    <citation type="submission" date="2015-04" db="UniProtKB">
        <authorList>
            <consortium name="EnsemblPlants"/>
        </authorList>
    </citation>
    <scope>IDENTIFICATION</scope>
    <source>
        <strain evidence="3">cv. Jemalong A17</strain>
    </source>
</reference>
<keyword evidence="1 2" id="KW-0812">Transmembrane</keyword>
<dbReference type="EMBL" id="CM001221">
    <property type="protein sequence ID" value="KEH28444.1"/>
    <property type="molecule type" value="Genomic_DNA"/>
</dbReference>
<dbReference type="AlphaFoldDB" id="A0A072UFC1"/>
<dbReference type="Proteomes" id="UP000002051">
    <property type="component" value="Chromosome 5"/>
</dbReference>
<reference evidence="2 4" key="1">
    <citation type="journal article" date="2011" name="Nature">
        <title>The Medicago genome provides insight into the evolution of rhizobial symbioses.</title>
        <authorList>
            <person name="Young N.D."/>
            <person name="Debelle F."/>
            <person name="Oldroyd G.E."/>
            <person name="Geurts R."/>
            <person name="Cannon S.B."/>
            <person name="Udvardi M.K."/>
            <person name="Benedito V.A."/>
            <person name="Mayer K.F."/>
            <person name="Gouzy J."/>
            <person name="Schoof H."/>
            <person name="Van de Peer Y."/>
            <person name="Proost S."/>
            <person name="Cook D.R."/>
            <person name="Meyers B.C."/>
            <person name="Spannagl M."/>
            <person name="Cheung F."/>
            <person name="De Mita S."/>
            <person name="Krishnakumar V."/>
            <person name="Gundlach H."/>
            <person name="Zhou S."/>
            <person name="Mudge J."/>
            <person name="Bharti A.K."/>
            <person name="Murray J.D."/>
            <person name="Naoumkina M.A."/>
            <person name="Rosen B."/>
            <person name="Silverstein K.A."/>
            <person name="Tang H."/>
            <person name="Rombauts S."/>
            <person name="Zhao P.X."/>
            <person name="Zhou P."/>
            <person name="Barbe V."/>
            <person name="Bardou P."/>
            <person name="Bechner M."/>
            <person name="Bellec A."/>
            <person name="Berger A."/>
            <person name="Berges H."/>
            <person name="Bidwell S."/>
            <person name="Bisseling T."/>
            <person name="Choisne N."/>
            <person name="Couloux A."/>
            <person name="Denny R."/>
            <person name="Deshpande S."/>
            <person name="Dai X."/>
            <person name="Doyle J.J."/>
            <person name="Dudez A.M."/>
            <person name="Farmer A.D."/>
            <person name="Fouteau S."/>
            <person name="Franken C."/>
            <person name="Gibelin C."/>
            <person name="Gish J."/>
            <person name="Goldstein S."/>
            <person name="Gonzalez A.J."/>
            <person name="Green P.J."/>
            <person name="Hallab A."/>
            <person name="Hartog M."/>
            <person name="Hua A."/>
            <person name="Humphray S.J."/>
            <person name="Jeong D.H."/>
            <person name="Jing Y."/>
            <person name="Jocker A."/>
            <person name="Kenton S.M."/>
            <person name="Kim D.J."/>
            <person name="Klee K."/>
            <person name="Lai H."/>
            <person name="Lang C."/>
            <person name="Lin S."/>
            <person name="Macmil S.L."/>
            <person name="Magdelenat G."/>
            <person name="Matthews L."/>
            <person name="McCorrison J."/>
            <person name="Monaghan E.L."/>
            <person name="Mun J.H."/>
            <person name="Najar F.Z."/>
            <person name="Nicholson C."/>
            <person name="Noirot C."/>
            <person name="O'Bleness M."/>
            <person name="Paule C.R."/>
            <person name="Poulain J."/>
            <person name="Prion F."/>
            <person name="Qin B."/>
            <person name="Qu C."/>
            <person name="Retzel E.F."/>
            <person name="Riddle C."/>
            <person name="Sallet E."/>
            <person name="Samain S."/>
            <person name="Samson N."/>
            <person name="Sanders I."/>
            <person name="Saurat O."/>
            <person name="Scarpelli C."/>
            <person name="Schiex T."/>
            <person name="Segurens B."/>
            <person name="Severin A.J."/>
            <person name="Sherrier D.J."/>
            <person name="Shi R."/>
            <person name="Sims S."/>
            <person name="Singer S.R."/>
            <person name="Sinharoy S."/>
            <person name="Sterck L."/>
            <person name="Viollet A."/>
            <person name="Wang B.B."/>
            <person name="Wang K."/>
            <person name="Wang M."/>
            <person name="Wang X."/>
            <person name="Warfsmann J."/>
            <person name="Weissenbach J."/>
            <person name="White D.D."/>
            <person name="White J.D."/>
            <person name="Wiley G.B."/>
            <person name="Wincker P."/>
            <person name="Xing Y."/>
            <person name="Yang L."/>
            <person name="Yao Z."/>
            <person name="Ying F."/>
            <person name="Zhai J."/>
            <person name="Zhou L."/>
            <person name="Zuber A."/>
            <person name="Denarie J."/>
            <person name="Dixon R.A."/>
            <person name="May G.D."/>
            <person name="Schwartz D.C."/>
            <person name="Rogers J."/>
            <person name="Quetier F."/>
            <person name="Town C.D."/>
            <person name="Roe B.A."/>
        </authorList>
    </citation>
    <scope>NUCLEOTIDE SEQUENCE [LARGE SCALE GENOMIC DNA]</scope>
    <source>
        <strain evidence="2">A17</strain>
        <strain evidence="3 4">cv. Jemalong A17</strain>
    </source>
</reference>
<reference evidence="2 4" key="2">
    <citation type="journal article" date="2014" name="BMC Genomics">
        <title>An improved genome release (version Mt4.0) for the model legume Medicago truncatula.</title>
        <authorList>
            <person name="Tang H."/>
            <person name="Krishnakumar V."/>
            <person name="Bidwell S."/>
            <person name="Rosen B."/>
            <person name="Chan A."/>
            <person name="Zhou S."/>
            <person name="Gentzbittel L."/>
            <person name="Childs K.L."/>
            <person name="Yandell M."/>
            <person name="Gundlach H."/>
            <person name="Mayer K.F."/>
            <person name="Schwartz D.C."/>
            <person name="Town C.D."/>
        </authorList>
    </citation>
    <scope>GENOME REANNOTATION</scope>
    <source>
        <strain evidence="2">A17</strain>
        <strain evidence="3 4">cv. Jemalong A17</strain>
    </source>
</reference>
<sequence>MAIATWRMEMCMITTLFYCSQALAIKQQWSLPTTAILIFKNECPSFFGLIKYSTNEYNIALLMLFLLYRILIFEIFPYQYRIRIVSRIQTSETHTHAKITVSTTY</sequence>
<keyword evidence="1" id="KW-1133">Transmembrane helix</keyword>
<dbReference type="EnsemblPlants" id="KEH28444">
    <property type="protein sequence ID" value="KEH28444"/>
    <property type="gene ID" value="MTR_5g094375"/>
</dbReference>
<feature type="transmembrane region" description="Helical" evidence="1">
    <location>
        <begin position="57"/>
        <end position="78"/>
    </location>
</feature>
<accession>A0A072UFC1</accession>
<protein>
    <submittedName>
        <fullName evidence="2">Transmembrane protein, putative</fullName>
    </submittedName>
</protein>
<evidence type="ECO:0000313" key="2">
    <source>
        <dbReference type="EMBL" id="KEH28444.1"/>
    </source>
</evidence>
<organism evidence="2 4">
    <name type="scientific">Medicago truncatula</name>
    <name type="common">Barrel medic</name>
    <name type="synonym">Medicago tribuloides</name>
    <dbReference type="NCBI Taxonomy" id="3880"/>
    <lineage>
        <taxon>Eukaryota</taxon>
        <taxon>Viridiplantae</taxon>
        <taxon>Streptophyta</taxon>
        <taxon>Embryophyta</taxon>
        <taxon>Tracheophyta</taxon>
        <taxon>Spermatophyta</taxon>
        <taxon>Magnoliopsida</taxon>
        <taxon>eudicotyledons</taxon>
        <taxon>Gunneridae</taxon>
        <taxon>Pentapetalae</taxon>
        <taxon>rosids</taxon>
        <taxon>fabids</taxon>
        <taxon>Fabales</taxon>
        <taxon>Fabaceae</taxon>
        <taxon>Papilionoideae</taxon>
        <taxon>50 kb inversion clade</taxon>
        <taxon>NPAAA clade</taxon>
        <taxon>Hologalegina</taxon>
        <taxon>IRL clade</taxon>
        <taxon>Trifolieae</taxon>
        <taxon>Medicago</taxon>
    </lineage>
</organism>
<proteinExistence type="predicted"/>
<dbReference type="HOGENOM" id="CLU_2240600_0_0_1"/>
<evidence type="ECO:0000313" key="3">
    <source>
        <dbReference type="EnsemblPlants" id="KEH28444"/>
    </source>
</evidence>